<dbReference type="Proteomes" id="UP001522868">
    <property type="component" value="Unassembled WGS sequence"/>
</dbReference>
<proteinExistence type="predicted"/>
<keyword evidence="2" id="KW-1003">Cell membrane</keyword>
<evidence type="ECO:0000256" key="3">
    <source>
        <dbReference type="ARBA" id="ARBA00022692"/>
    </source>
</evidence>
<feature type="transmembrane region" description="Helical" evidence="7">
    <location>
        <begin position="247"/>
        <end position="277"/>
    </location>
</feature>
<dbReference type="InterPro" id="IPR001851">
    <property type="entry name" value="ABC_transp_permease"/>
</dbReference>
<reference evidence="8 9" key="1">
    <citation type="submission" date="2022-04" db="EMBL/GenBank/DDBJ databases">
        <title>Streptomyces sp. nov. LCR6-01 isolated from Lichen of Dirinaria sp.</title>
        <authorList>
            <person name="Kanchanasin P."/>
            <person name="Tanasupawat S."/>
            <person name="Phongsopitanun W."/>
        </authorList>
    </citation>
    <scope>NUCLEOTIDE SEQUENCE [LARGE SCALE GENOMIC DNA]</scope>
    <source>
        <strain evidence="8 9">LCR6-01</strain>
    </source>
</reference>
<protein>
    <submittedName>
        <fullName evidence="8">ABC transporter permease</fullName>
    </submittedName>
</protein>
<keyword evidence="4 7" id="KW-1133">Transmembrane helix</keyword>
<keyword evidence="5 7" id="KW-0472">Membrane</keyword>
<sequence length="354" mass="35479">MTTIHGTSKGAPPPAPEELLGDAPGGAAAEARAPGTGRGERLSALAQQHGALAVLVVLTAAASLGFDSFATGDNFSNMAVSSAFLAIVALGMTFVIITGGIDLSVGSLFALGGVLAAWGSRYGTVVALLLPLAVCGTIGLVNGLLIARARLAPFIVTLAAMLAARGLLLTLTDEGAETYLVAEGSFLAELGQGSTLGVAHPVWITVALFAAGAVVLRRTRFGQRVYAIGGNEDAAALMGAPVARTKITVYAVSGLLAGLAGALNAAWLASGVTILGAGMELEAIAAVVIGGTLLTGGLGFVSGSLVGVLLLKVIQNVINQIGSLDSAYQQVVSGAFLAVVVVAQTWLGRRRRVL</sequence>
<dbReference type="PANTHER" id="PTHR32196">
    <property type="entry name" value="ABC TRANSPORTER PERMEASE PROTEIN YPHD-RELATED-RELATED"/>
    <property type="match status" value="1"/>
</dbReference>
<evidence type="ECO:0000256" key="5">
    <source>
        <dbReference type="ARBA" id="ARBA00023136"/>
    </source>
</evidence>
<feature type="transmembrane region" description="Helical" evidence="7">
    <location>
        <begin position="125"/>
        <end position="145"/>
    </location>
</feature>
<feature type="compositionally biased region" description="Low complexity" evidence="6">
    <location>
        <begin position="17"/>
        <end position="34"/>
    </location>
</feature>
<keyword evidence="3 7" id="KW-0812">Transmembrane</keyword>
<feature type="transmembrane region" description="Helical" evidence="7">
    <location>
        <begin position="198"/>
        <end position="216"/>
    </location>
</feature>
<dbReference type="RefSeq" id="WP_248632829.1">
    <property type="nucleotide sequence ID" value="NZ_JALPTH010000007.1"/>
</dbReference>
<dbReference type="EMBL" id="JALPTH010000007">
    <property type="protein sequence ID" value="MCK8677592.1"/>
    <property type="molecule type" value="Genomic_DNA"/>
</dbReference>
<dbReference type="Pfam" id="PF02653">
    <property type="entry name" value="BPD_transp_2"/>
    <property type="match status" value="1"/>
</dbReference>
<feature type="transmembrane region" description="Helical" evidence="7">
    <location>
        <begin position="75"/>
        <end position="96"/>
    </location>
</feature>
<evidence type="ECO:0000256" key="6">
    <source>
        <dbReference type="SAM" id="MobiDB-lite"/>
    </source>
</evidence>
<evidence type="ECO:0000256" key="2">
    <source>
        <dbReference type="ARBA" id="ARBA00022475"/>
    </source>
</evidence>
<feature type="transmembrane region" description="Helical" evidence="7">
    <location>
        <begin position="283"/>
        <end position="311"/>
    </location>
</feature>
<comment type="caution">
    <text evidence="8">The sequence shown here is derived from an EMBL/GenBank/DDBJ whole genome shotgun (WGS) entry which is preliminary data.</text>
</comment>
<dbReference type="CDD" id="cd06579">
    <property type="entry name" value="TM_PBP1_transp_AraH_like"/>
    <property type="match status" value="1"/>
</dbReference>
<evidence type="ECO:0000256" key="7">
    <source>
        <dbReference type="SAM" id="Phobius"/>
    </source>
</evidence>
<evidence type="ECO:0000256" key="1">
    <source>
        <dbReference type="ARBA" id="ARBA00004651"/>
    </source>
</evidence>
<evidence type="ECO:0000313" key="8">
    <source>
        <dbReference type="EMBL" id="MCK8677592.1"/>
    </source>
</evidence>
<gene>
    <name evidence="8" type="ORF">M1O15_09350</name>
</gene>
<accession>A0ABT0I8F2</accession>
<comment type="subcellular location">
    <subcellularLocation>
        <location evidence="1">Cell membrane</location>
        <topology evidence="1">Multi-pass membrane protein</topology>
    </subcellularLocation>
</comment>
<feature type="region of interest" description="Disordered" evidence="6">
    <location>
        <begin position="1"/>
        <end position="34"/>
    </location>
</feature>
<feature type="transmembrane region" description="Helical" evidence="7">
    <location>
        <begin position="152"/>
        <end position="171"/>
    </location>
</feature>
<organism evidence="8 9">
    <name type="scientific">Streptomyces lichenis</name>
    <dbReference type="NCBI Taxonomy" id="2306967"/>
    <lineage>
        <taxon>Bacteria</taxon>
        <taxon>Bacillati</taxon>
        <taxon>Actinomycetota</taxon>
        <taxon>Actinomycetes</taxon>
        <taxon>Kitasatosporales</taxon>
        <taxon>Streptomycetaceae</taxon>
        <taxon>Streptomyces</taxon>
    </lineage>
</organism>
<keyword evidence="9" id="KW-1185">Reference proteome</keyword>
<feature type="transmembrane region" description="Helical" evidence="7">
    <location>
        <begin position="331"/>
        <end position="348"/>
    </location>
</feature>
<feature type="transmembrane region" description="Helical" evidence="7">
    <location>
        <begin position="50"/>
        <end position="69"/>
    </location>
</feature>
<name>A0ABT0I8F2_9ACTN</name>
<dbReference type="PANTHER" id="PTHR32196:SF63">
    <property type="entry name" value="INNER MEMBRANE ABC TRANSPORTER PERMEASE PROTEIN YJFF"/>
    <property type="match status" value="1"/>
</dbReference>
<evidence type="ECO:0000256" key="4">
    <source>
        <dbReference type="ARBA" id="ARBA00022989"/>
    </source>
</evidence>
<evidence type="ECO:0000313" key="9">
    <source>
        <dbReference type="Proteomes" id="UP001522868"/>
    </source>
</evidence>